<sequence>MQARVKWIENVMFVGESGSGHTVVVDGAPEGGGRNIGMRPMELMLLSVGSCSSYDVMGMLKKSRQNVSHCEAEVTGTRVDAVPALFDTMHIHFKVSGKDLKEKQVARAIELSAEKYCSASIMMKNAGVKITHDFEIIDQG</sequence>
<evidence type="ECO:0000313" key="2">
    <source>
        <dbReference type="Proteomes" id="UP000218172"/>
    </source>
</evidence>
<reference evidence="2" key="1">
    <citation type="submission" date="2017-08" db="EMBL/GenBank/DDBJ databases">
        <title>A dynamic microbial community with high functional redundancy inhabits the cold, oxic subseafloor aquifer.</title>
        <authorList>
            <person name="Tully B.J."/>
            <person name="Wheat C.G."/>
            <person name="Glazer B.T."/>
            <person name="Huber J.A."/>
        </authorList>
    </citation>
    <scope>NUCLEOTIDE SEQUENCE [LARGE SCALE GENOMIC DNA]</scope>
</reference>
<dbReference type="NCBIfam" id="NF008009">
    <property type="entry name" value="PRK10738.1"/>
    <property type="match status" value="1"/>
</dbReference>
<evidence type="ECO:0000313" key="1">
    <source>
        <dbReference type="EMBL" id="PCH62156.1"/>
    </source>
</evidence>
<dbReference type="PANTHER" id="PTHR34352">
    <property type="entry name" value="PROTEIN YHFA"/>
    <property type="match status" value="1"/>
</dbReference>
<dbReference type="EMBL" id="NVQR01000044">
    <property type="protein sequence ID" value="PCH62156.1"/>
    <property type="molecule type" value="Genomic_DNA"/>
</dbReference>
<name>A0A2A4MRD4_9GAMM</name>
<dbReference type="Pfam" id="PF02566">
    <property type="entry name" value="OsmC"/>
    <property type="match status" value="1"/>
</dbReference>
<gene>
    <name evidence="1" type="ORF">COC19_03255</name>
</gene>
<proteinExistence type="predicted"/>
<dbReference type="InterPro" id="IPR003718">
    <property type="entry name" value="OsmC/Ohr_fam"/>
</dbReference>
<dbReference type="InterPro" id="IPR015946">
    <property type="entry name" value="KH_dom-like_a/b"/>
</dbReference>
<dbReference type="InterPro" id="IPR036102">
    <property type="entry name" value="OsmC/Ohrsf"/>
</dbReference>
<dbReference type="Gene3D" id="2.20.25.10">
    <property type="match status" value="1"/>
</dbReference>
<organism evidence="1 2">
    <name type="scientific">SAR86 cluster bacterium</name>
    <dbReference type="NCBI Taxonomy" id="2030880"/>
    <lineage>
        <taxon>Bacteria</taxon>
        <taxon>Pseudomonadati</taxon>
        <taxon>Pseudomonadota</taxon>
        <taxon>Gammaproteobacteria</taxon>
        <taxon>SAR86 cluster</taxon>
    </lineage>
</organism>
<dbReference type="Proteomes" id="UP000218172">
    <property type="component" value="Unassembled WGS sequence"/>
</dbReference>
<dbReference type="SUPFAM" id="SSF82784">
    <property type="entry name" value="OsmC-like"/>
    <property type="match status" value="1"/>
</dbReference>
<protein>
    <submittedName>
        <fullName evidence="1">Osmotically inducible protein C</fullName>
    </submittedName>
</protein>
<dbReference type="PANTHER" id="PTHR34352:SF1">
    <property type="entry name" value="PROTEIN YHFA"/>
    <property type="match status" value="1"/>
</dbReference>
<accession>A0A2A4MRD4</accession>
<comment type="caution">
    <text evidence="1">The sequence shown here is derived from an EMBL/GenBank/DDBJ whole genome shotgun (WGS) entry which is preliminary data.</text>
</comment>
<dbReference type="AlphaFoldDB" id="A0A2A4MRD4"/>
<dbReference type="Gene3D" id="3.30.300.20">
    <property type="match status" value="1"/>
</dbReference>